<dbReference type="InterPro" id="IPR020449">
    <property type="entry name" value="Tscrpt_reg_AraC-type_HTH"/>
</dbReference>
<protein>
    <recommendedName>
        <fullName evidence="4">HTH araC/xylS-type domain-containing protein</fullName>
    </recommendedName>
</protein>
<accession>A0A163A786</accession>
<keyword evidence="6" id="KW-1185">Reference proteome</keyword>
<organism evidence="5 6">
    <name type="scientific">Aquimarina aggregata</name>
    <dbReference type="NCBI Taxonomy" id="1642818"/>
    <lineage>
        <taxon>Bacteria</taxon>
        <taxon>Pseudomonadati</taxon>
        <taxon>Bacteroidota</taxon>
        <taxon>Flavobacteriia</taxon>
        <taxon>Flavobacteriales</taxon>
        <taxon>Flavobacteriaceae</taxon>
        <taxon>Aquimarina</taxon>
    </lineage>
</organism>
<evidence type="ECO:0000313" key="5">
    <source>
        <dbReference type="EMBL" id="KZS40317.1"/>
    </source>
</evidence>
<dbReference type="InterPro" id="IPR018062">
    <property type="entry name" value="HTH_AraC-typ_CS"/>
</dbReference>
<evidence type="ECO:0000256" key="3">
    <source>
        <dbReference type="ARBA" id="ARBA00023163"/>
    </source>
</evidence>
<evidence type="ECO:0000259" key="4">
    <source>
        <dbReference type="PROSITE" id="PS01124"/>
    </source>
</evidence>
<dbReference type="Gene3D" id="1.10.10.60">
    <property type="entry name" value="Homeodomain-like"/>
    <property type="match status" value="2"/>
</dbReference>
<dbReference type="OrthoDB" id="511992at2"/>
<feature type="domain" description="HTH araC/xylS-type" evidence="4">
    <location>
        <begin position="175"/>
        <end position="265"/>
    </location>
</feature>
<dbReference type="PANTHER" id="PTHR43280">
    <property type="entry name" value="ARAC-FAMILY TRANSCRIPTIONAL REGULATOR"/>
    <property type="match status" value="1"/>
</dbReference>
<dbReference type="InterPro" id="IPR009057">
    <property type="entry name" value="Homeodomain-like_sf"/>
</dbReference>
<dbReference type="EMBL" id="LQRT01000013">
    <property type="protein sequence ID" value="KZS40317.1"/>
    <property type="molecule type" value="Genomic_DNA"/>
</dbReference>
<dbReference type="PROSITE" id="PS01124">
    <property type="entry name" value="HTH_ARAC_FAMILY_2"/>
    <property type="match status" value="1"/>
</dbReference>
<keyword evidence="2" id="KW-0238">DNA-binding</keyword>
<name>A0A163A786_9FLAO</name>
<reference evidence="5 6" key="1">
    <citation type="submission" date="2016-01" db="EMBL/GenBank/DDBJ databases">
        <title>The draft genome sequence of Aquimarina sp. RZW4-3-2.</title>
        <authorList>
            <person name="Wang Y."/>
        </authorList>
    </citation>
    <scope>NUCLEOTIDE SEQUENCE [LARGE SCALE GENOMIC DNA]</scope>
    <source>
        <strain evidence="5 6">RZW4-3-2</strain>
    </source>
</reference>
<dbReference type="GO" id="GO:0003700">
    <property type="term" value="F:DNA-binding transcription factor activity"/>
    <property type="evidence" value="ECO:0007669"/>
    <property type="project" value="InterPro"/>
</dbReference>
<comment type="caution">
    <text evidence="5">The sequence shown here is derived from an EMBL/GenBank/DDBJ whole genome shotgun (WGS) entry which is preliminary data.</text>
</comment>
<keyword evidence="1" id="KW-0805">Transcription regulation</keyword>
<evidence type="ECO:0000313" key="6">
    <source>
        <dbReference type="Proteomes" id="UP000076715"/>
    </source>
</evidence>
<gene>
    <name evidence="5" type="ORF">AWE51_05000</name>
</gene>
<dbReference type="RefSeq" id="WP_066313790.1">
    <property type="nucleotide sequence ID" value="NZ_LQRT01000013.1"/>
</dbReference>
<dbReference type="InterPro" id="IPR018060">
    <property type="entry name" value="HTH_AraC"/>
</dbReference>
<dbReference type="AlphaFoldDB" id="A0A163A786"/>
<dbReference type="PROSITE" id="PS00041">
    <property type="entry name" value="HTH_ARAC_FAMILY_1"/>
    <property type="match status" value="1"/>
</dbReference>
<dbReference type="SMART" id="SM00342">
    <property type="entry name" value="HTH_ARAC"/>
    <property type="match status" value="1"/>
</dbReference>
<dbReference type="PANTHER" id="PTHR43280:SF2">
    <property type="entry name" value="HTH-TYPE TRANSCRIPTIONAL REGULATOR EXSA"/>
    <property type="match status" value="1"/>
</dbReference>
<dbReference type="SUPFAM" id="SSF46689">
    <property type="entry name" value="Homeodomain-like"/>
    <property type="match status" value="1"/>
</dbReference>
<dbReference type="PRINTS" id="PR00032">
    <property type="entry name" value="HTHARAC"/>
</dbReference>
<dbReference type="GO" id="GO:0043565">
    <property type="term" value="F:sequence-specific DNA binding"/>
    <property type="evidence" value="ECO:0007669"/>
    <property type="project" value="InterPro"/>
</dbReference>
<evidence type="ECO:0000256" key="2">
    <source>
        <dbReference type="ARBA" id="ARBA00023125"/>
    </source>
</evidence>
<evidence type="ECO:0000256" key="1">
    <source>
        <dbReference type="ARBA" id="ARBA00023015"/>
    </source>
</evidence>
<dbReference type="Pfam" id="PF12833">
    <property type="entry name" value="HTH_18"/>
    <property type="match status" value="1"/>
</dbReference>
<sequence>MKILTKGTYYGAMHAEQQMNGVLFSEYDYLTDKTDWHFHENPYFMYLLQGNLYDVNKRCKTTCPSGSFLLHNWQEPHFNSKASTQARGFHIEFEKSWFEKNNIDIDLWEGSKLIKNPKSHHILAKIYAEFKYADVYSEISCELLVSELCENIEKEQIYLFEENPSWLTALIEIIHLHNEPFDLKSLSQQLGIHPGHLSRAIPKYFSTTLGDYIRQVKVKRAIDLMLYSTTSLSAISYECGFSDQSHFSRTFKRYMAMTPREFYKKCR</sequence>
<keyword evidence="3" id="KW-0804">Transcription</keyword>
<dbReference type="Proteomes" id="UP000076715">
    <property type="component" value="Unassembled WGS sequence"/>
</dbReference>
<dbReference type="STRING" id="1642818.AWE51_05000"/>
<proteinExistence type="predicted"/>